<dbReference type="KEGG" id="dhe:111604832"/>
<dbReference type="GO" id="GO:0007288">
    <property type="term" value="P:sperm axoneme assembly"/>
    <property type="evidence" value="ECO:0007669"/>
    <property type="project" value="TreeGrafter"/>
</dbReference>
<evidence type="ECO:0000313" key="1">
    <source>
        <dbReference type="Proteomes" id="UP000504633"/>
    </source>
</evidence>
<dbReference type="InterPro" id="IPR011990">
    <property type="entry name" value="TPR-like_helical_dom_sf"/>
</dbReference>
<dbReference type="InterPro" id="IPR043195">
    <property type="entry name" value="TTC12"/>
</dbReference>
<gene>
    <name evidence="2" type="primary">LOC111604832</name>
</gene>
<keyword evidence="1" id="KW-1185">Reference proteome</keyword>
<evidence type="ECO:0000313" key="2">
    <source>
        <dbReference type="RefSeq" id="XP_023178824.1"/>
    </source>
</evidence>
<organism evidence="1 2">
    <name type="scientific">Drosophila hydei</name>
    <name type="common">Fruit fly</name>
    <dbReference type="NCBI Taxonomy" id="7224"/>
    <lineage>
        <taxon>Eukaryota</taxon>
        <taxon>Metazoa</taxon>
        <taxon>Ecdysozoa</taxon>
        <taxon>Arthropoda</taxon>
        <taxon>Hexapoda</taxon>
        <taxon>Insecta</taxon>
        <taxon>Pterygota</taxon>
        <taxon>Neoptera</taxon>
        <taxon>Endopterygota</taxon>
        <taxon>Diptera</taxon>
        <taxon>Brachycera</taxon>
        <taxon>Muscomorpha</taxon>
        <taxon>Ephydroidea</taxon>
        <taxon>Drosophilidae</taxon>
        <taxon>Drosophila</taxon>
    </lineage>
</organism>
<sequence length="245" mass="29179">MNDKKDSIGPIENFTDDLIIHPQYDEKFLQEPSKVEDTIQFLESMLNSNKTEDIKKTQKKTEIKPDVSDSVTDSNFIIFTRLQNDRFSLKRKTKIKLDINMNQFTFMRQIDKSVQERMQARIERERVANNFRRLGNSAYRKAQFSTAIELYNHGLDYVNDTPVLYLNRACCYIRLRDFKRAIIDCDYILHKFDPKHIRAWLYRALSFKRLHVENSFNECISEVKRLNSRDIAFIDGFLERMRSAP</sequence>
<dbReference type="GO" id="GO:0070286">
    <property type="term" value="P:axonemal dynein complex assembly"/>
    <property type="evidence" value="ECO:0007669"/>
    <property type="project" value="TreeGrafter"/>
</dbReference>
<dbReference type="GeneID" id="111604832"/>
<reference evidence="2" key="1">
    <citation type="submission" date="2025-08" db="UniProtKB">
        <authorList>
            <consortium name="RefSeq"/>
        </authorList>
    </citation>
    <scope>IDENTIFICATION</scope>
    <source>
        <strain evidence="2">15085-1641.00</strain>
        <tissue evidence="2">Whole body</tissue>
    </source>
</reference>
<dbReference type="PANTHER" id="PTHR46540:SF1">
    <property type="entry name" value="TETRATRICOPEPTIDE REPEAT PROTEIN 12"/>
    <property type="match status" value="1"/>
</dbReference>
<dbReference type="Gene3D" id="1.25.40.10">
    <property type="entry name" value="Tetratricopeptide repeat domain"/>
    <property type="match status" value="1"/>
</dbReference>
<dbReference type="AlphaFoldDB" id="A0A6J1MP89"/>
<dbReference type="PANTHER" id="PTHR46540">
    <property type="entry name" value="TETRATRICOPEPTIDE REPEAT PROTEIN 12"/>
    <property type="match status" value="1"/>
</dbReference>
<dbReference type="RefSeq" id="XP_023178824.1">
    <property type="nucleotide sequence ID" value="XM_023323056.2"/>
</dbReference>
<dbReference type="GO" id="GO:0005737">
    <property type="term" value="C:cytoplasm"/>
    <property type="evidence" value="ECO:0007669"/>
    <property type="project" value="TreeGrafter"/>
</dbReference>
<dbReference type="Proteomes" id="UP000504633">
    <property type="component" value="Unplaced"/>
</dbReference>
<dbReference type="SUPFAM" id="SSF48452">
    <property type="entry name" value="TPR-like"/>
    <property type="match status" value="1"/>
</dbReference>
<proteinExistence type="predicted"/>
<dbReference type="OrthoDB" id="2017782at2759"/>
<protein>
    <submittedName>
        <fullName evidence="2">Tetratricopeptide repeat protein 12 isoform X1</fullName>
    </submittedName>
</protein>
<dbReference type="GO" id="GO:0005813">
    <property type="term" value="C:centrosome"/>
    <property type="evidence" value="ECO:0007669"/>
    <property type="project" value="TreeGrafter"/>
</dbReference>
<name>A0A6J1MP89_DROHY</name>
<accession>A0A6J1MP89</accession>
<dbReference type="OMA" id="YLRAWLY"/>